<dbReference type="Pfam" id="PF13276">
    <property type="entry name" value="HTH_21"/>
    <property type="match status" value="1"/>
</dbReference>
<accession>A0A7I7SR76</accession>
<evidence type="ECO:0000313" key="2">
    <source>
        <dbReference type="EMBL" id="BBY58881.1"/>
    </source>
</evidence>
<gene>
    <name evidence="2" type="ORF">MSAR_20170</name>
    <name evidence="3" type="ORF">MSAR_41070</name>
</gene>
<dbReference type="EMBL" id="AP022595">
    <property type="protein sequence ID" value="BBY60971.1"/>
    <property type="molecule type" value="Genomic_DNA"/>
</dbReference>
<dbReference type="InterPro" id="IPR050900">
    <property type="entry name" value="Transposase_IS3/IS150/IS904"/>
</dbReference>
<dbReference type="EMBL" id="AP022595">
    <property type="protein sequence ID" value="BBY58881.1"/>
    <property type="molecule type" value="Genomic_DNA"/>
</dbReference>
<dbReference type="PANTHER" id="PTHR46889:SF4">
    <property type="entry name" value="TRANSPOSASE INSO FOR INSERTION SEQUENCE ELEMENT IS911B-RELATED"/>
    <property type="match status" value="1"/>
</dbReference>
<dbReference type="RefSeq" id="WP_163696624.1">
    <property type="nucleotide sequence ID" value="NZ_AP022595.1"/>
</dbReference>
<organism evidence="2 4">
    <name type="scientific">Mycolicibacterium sarraceniae</name>
    <dbReference type="NCBI Taxonomy" id="1534348"/>
    <lineage>
        <taxon>Bacteria</taxon>
        <taxon>Bacillati</taxon>
        <taxon>Actinomycetota</taxon>
        <taxon>Actinomycetes</taxon>
        <taxon>Mycobacteriales</taxon>
        <taxon>Mycobacteriaceae</taxon>
        <taxon>Mycolicibacterium</taxon>
    </lineage>
</organism>
<dbReference type="PANTHER" id="PTHR46889">
    <property type="entry name" value="TRANSPOSASE INSF FOR INSERTION SEQUENCE IS3B-RELATED"/>
    <property type="match status" value="1"/>
</dbReference>
<evidence type="ECO:0000259" key="1">
    <source>
        <dbReference type="Pfam" id="PF13276"/>
    </source>
</evidence>
<reference evidence="2" key="2">
    <citation type="submission" date="2020-02" db="EMBL/GenBank/DDBJ databases">
        <authorList>
            <person name="Matsumoto Y."/>
            <person name="Motooka D."/>
            <person name="Nakamura S."/>
        </authorList>
    </citation>
    <scope>NUCLEOTIDE SEQUENCE</scope>
    <source>
        <strain evidence="2">JCM 30395</strain>
    </source>
</reference>
<name>A0A7I7SR76_9MYCO</name>
<keyword evidence="4" id="KW-1185">Reference proteome</keyword>
<protein>
    <recommendedName>
        <fullName evidence="1">HTH-like domain-containing protein</fullName>
    </recommendedName>
</protein>
<dbReference type="InterPro" id="IPR025948">
    <property type="entry name" value="HTH-like_dom"/>
</dbReference>
<dbReference type="Proteomes" id="UP000466445">
    <property type="component" value="Chromosome"/>
</dbReference>
<dbReference type="AlphaFoldDB" id="A0A7I7SR76"/>
<dbReference type="KEGG" id="msar:MSAR_20170"/>
<evidence type="ECO:0000313" key="4">
    <source>
        <dbReference type="Proteomes" id="UP000466445"/>
    </source>
</evidence>
<dbReference type="KEGG" id="msar:MSAR_41070"/>
<proteinExistence type="predicted"/>
<sequence>MSRFELIAAECADHDISKLTELLGVSRSGFYAWAARQCRVELSAHQQWRRDLEVKILSHWKASRRTYGSPRITADLHAEGVTVSENTVAKVMAEMGVEGISPRTFKVKTTVVDPTASFPPDRVGRVFDPMPLTLASSQVSGIRIESCCCRACSVDVNGADRAKVMCWPARSSRLRLAPRSIALQRITHHTYSCGRRGCRW</sequence>
<feature type="domain" description="HTH-like" evidence="1">
    <location>
        <begin position="50"/>
        <end position="103"/>
    </location>
</feature>
<reference evidence="2 4" key="1">
    <citation type="journal article" date="2019" name="Emerg. Microbes Infect.">
        <title>Comprehensive subspecies identification of 175 nontuberculous mycobacteria species based on 7547 genomic profiles.</title>
        <authorList>
            <person name="Matsumoto Y."/>
            <person name="Kinjo T."/>
            <person name="Motooka D."/>
            <person name="Nabeya D."/>
            <person name="Jung N."/>
            <person name="Uechi K."/>
            <person name="Horii T."/>
            <person name="Iida T."/>
            <person name="Fujita J."/>
            <person name="Nakamura S."/>
        </authorList>
    </citation>
    <scope>NUCLEOTIDE SEQUENCE [LARGE SCALE GENOMIC DNA]</scope>
    <source>
        <strain evidence="2 4">JCM 30395</strain>
    </source>
</reference>
<evidence type="ECO:0000313" key="3">
    <source>
        <dbReference type="EMBL" id="BBY60971.1"/>
    </source>
</evidence>